<proteinExistence type="predicted"/>
<protein>
    <submittedName>
        <fullName evidence="3">DUF1345 domain-containing protein</fullName>
    </submittedName>
</protein>
<feature type="transmembrane region" description="Helical" evidence="2">
    <location>
        <begin position="39"/>
        <end position="59"/>
    </location>
</feature>
<sequence length="242" mass="24938">MTGADPHDGGAQGPVGQRSAERTGPPGGPGGRILSARRAVVSVVVGLLVGAAVGVVTGAPELVPLVSWTVAAAVVLTWLWRISWPRDHRGTKQLAEEEGRSRTTDAAVLIGSVVSLGAVALALTRAGGNRDAVAVALVILGALAAVLAWALVNTVFALKYARLYYKDEAGADGGIDFKQDQPPAYSDFAYLAFTVGMSFAVPETEPVDSRVRKVALGHALLSYAFGTGVLAVAINLVTNLGQ</sequence>
<evidence type="ECO:0000313" key="3">
    <source>
        <dbReference type="EMBL" id="MBW0129928.1"/>
    </source>
</evidence>
<feature type="transmembrane region" description="Helical" evidence="2">
    <location>
        <begin position="105"/>
        <end position="126"/>
    </location>
</feature>
<organism evidence="3 4">
    <name type="scientific">Pseudonocardia oceani</name>
    <dbReference type="NCBI Taxonomy" id="2792013"/>
    <lineage>
        <taxon>Bacteria</taxon>
        <taxon>Bacillati</taxon>
        <taxon>Actinomycetota</taxon>
        <taxon>Actinomycetes</taxon>
        <taxon>Pseudonocardiales</taxon>
        <taxon>Pseudonocardiaceae</taxon>
        <taxon>Pseudonocardia</taxon>
    </lineage>
</organism>
<reference evidence="3 4" key="1">
    <citation type="submission" date="2020-11" db="EMBL/GenBank/DDBJ databases">
        <title>Pseudonocardia abyssalis sp. nov. and Pseudonocardia oceani sp. nov., description and phylogenomic analysis of two novel actinomycetes isolated from the deep Southern Ocean.</title>
        <authorList>
            <person name="Parra J."/>
        </authorList>
    </citation>
    <scope>NUCLEOTIDE SEQUENCE [LARGE SCALE GENOMIC DNA]</scope>
    <source>
        <strain evidence="4">KRD185</strain>
    </source>
</reference>
<feature type="transmembrane region" description="Helical" evidence="2">
    <location>
        <begin position="65"/>
        <end position="84"/>
    </location>
</feature>
<name>A0ABS6UDA0_9PSEU</name>
<evidence type="ECO:0000256" key="1">
    <source>
        <dbReference type="SAM" id="MobiDB-lite"/>
    </source>
</evidence>
<dbReference type="Proteomes" id="UP000694300">
    <property type="component" value="Unassembled WGS sequence"/>
</dbReference>
<feature type="transmembrane region" description="Helical" evidence="2">
    <location>
        <begin position="132"/>
        <end position="156"/>
    </location>
</feature>
<keyword evidence="2" id="KW-0472">Membrane</keyword>
<keyword evidence="2" id="KW-1133">Transmembrane helix</keyword>
<keyword evidence="2" id="KW-0812">Transmembrane</keyword>
<evidence type="ECO:0000313" key="4">
    <source>
        <dbReference type="Proteomes" id="UP000694300"/>
    </source>
</evidence>
<feature type="transmembrane region" description="Helical" evidence="2">
    <location>
        <begin position="220"/>
        <end position="238"/>
    </location>
</feature>
<evidence type="ECO:0000256" key="2">
    <source>
        <dbReference type="SAM" id="Phobius"/>
    </source>
</evidence>
<gene>
    <name evidence="3" type="ORF">I4I82_19890</name>
</gene>
<dbReference type="InterPro" id="IPR009781">
    <property type="entry name" value="DUF1345"/>
</dbReference>
<feature type="region of interest" description="Disordered" evidence="1">
    <location>
        <begin position="1"/>
        <end position="31"/>
    </location>
</feature>
<keyword evidence="4" id="KW-1185">Reference proteome</keyword>
<dbReference type="Pfam" id="PF07077">
    <property type="entry name" value="DUF1345"/>
    <property type="match status" value="1"/>
</dbReference>
<dbReference type="EMBL" id="JADQDF010000001">
    <property type="protein sequence ID" value="MBW0129928.1"/>
    <property type="molecule type" value="Genomic_DNA"/>
</dbReference>
<comment type="caution">
    <text evidence="3">The sequence shown here is derived from an EMBL/GenBank/DDBJ whole genome shotgun (WGS) entry which is preliminary data.</text>
</comment>
<dbReference type="RefSeq" id="WP_218594873.1">
    <property type="nucleotide sequence ID" value="NZ_JADQDE010000130.1"/>
</dbReference>
<accession>A0ABS6UDA0</accession>